<dbReference type="EMBL" id="MGAI01000009">
    <property type="protein sequence ID" value="OGK45392.1"/>
    <property type="molecule type" value="Genomic_DNA"/>
</dbReference>
<accession>A0A1F7IQ18</accession>
<feature type="region of interest" description="Disordered" evidence="1">
    <location>
        <begin position="176"/>
        <end position="195"/>
    </location>
</feature>
<dbReference type="Proteomes" id="UP000178040">
    <property type="component" value="Unassembled WGS sequence"/>
</dbReference>
<organism evidence="3 4">
    <name type="scientific">Candidatus Roizmanbacteria bacterium RIFCSPLOWO2_01_FULL_37_16</name>
    <dbReference type="NCBI Taxonomy" id="1802058"/>
    <lineage>
        <taxon>Bacteria</taxon>
        <taxon>Candidatus Roizmaniibacteriota</taxon>
    </lineage>
</organism>
<keyword evidence="2" id="KW-0472">Membrane</keyword>
<evidence type="ECO:0000256" key="1">
    <source>
        <dbReference type="SAM" id="MobiDB-lite"/>
    </source>
</evidence>
<reference evidence="3 4" key="1">
    <citation type="journal article" date="2016" name="Nat. Commun.">
        <title>Thousands of microbial genomes shed light on interconnected biogeochemical processes in an aquifer system.</title>
        <authorList>
            <person name="Anantharaman K."/>
            <person name="Brown C.T."/>
            <person name="Hug L.A."/>
            <person name="Sharon I."/>
            <person name="Castelle C.J."/>
            <person name="Probst A.J."/>
            <person name="Thomas B.C."/>
            <person name="Singh A."/>
            <person name="Wilkins M.J."/>
            <person name="Karaoz U."/>
            <person name="Brodie E.L."/>
            <person name="Williams K.H."/>
            <person name="Hubbard S.S."/>
            <person name="Banfield J.F."/>
        </authorList>
    </citation>
    <scope>NUCLEOTIDE SEQUENCE [LARGE SCALE GENOMIC DNA]</scope>
</reference>
<evidence type="ECO:0000256" key="2">
    <source>
        <dbReference type="SAM" id="Phobius"/>
    </source>
</evidence>
<dbReference type="AlphaFoldDB" id="A0A1F7IQ18"/>
<sequence>MVKSTDNKLPDPSFFDLLKNEKKFKYLFPSFILLFILFSLIIGYSLNINKSLRTIRNYALTTNVHTPAPSPACYRLRPENVSPNDINITKSMWDKCAAACPGATLYANRYTCSEINLPAGCQDNGVRIDVPYPNGTIPIGNLNCGSVQIDVGCKNNLGSWGSVVFSFKSESVPCGPPQVSLTPPERQTPTPPITITPTPPRKSLCVFASTSRSIMSTGQSTILSSQPTDPVREYWYAFYNLDNLYGPNNPKPVCVTTGGDVIISGTQCPTGTHHLIYRANAISSNLIGTRNLTYPQVFVVDKNLKNDGTPYNQVPPKVSFTGYFLDLNGNLSLPDAKCIARITRVTITVTPTPPKITRTITPTPPKITRTITPTPPKITRTPTPPPPPVGCANYGIDEHSGEELSNIIKIIVSPSKDVSLVNTLYCSSDGICDAEAMDNKGSTVYLVGNKNSPALYTVNKTKDGRPKVFKIANLNRKYEGLSFRPGDASSLVWGGSRDGNIYKLNLSGTTIKNYGPAGGTIKTITWNNNGSKLFVSTGNKLLSFTYDPTSDTLTKDNNFNASLPGGTDGMDMTTDGYIVGGYKSGGDLIMYFCKPDIANNTCPVATRQRVPLASYNSTLLTTQNTPYNNLDAFTWLCGSKP</sequence>
<feature type="compositionally biased region" description="Low complexity" evidence="1">
    <location>
        <begin position="353"/>
        <end position="381"/>
    </location>
</feature>
<evidence type="ECO:0000313" key="3">
    <source>
        <dbReference type="EMBL" id="OGK45392.1"/>
    </source>
</evidence>
<keyword evidence="2" id="KW-0812">Transmembrane</keyword>
<protein>
    <submittedName>
        <fullName evidence="3">Uncharacterized protein</fullName>
    </submittedName>
</protein>
<name>A0A1F7IQ18_9BACT</name>
<keyword evidence="2" id="KW-1133">Transmembrane helix</keyword>
<feature type="region of interest" description="Disordered" evidence="1">
    <location>
        <begin position="353"/>
        <end position="387"/>
    </location>
</feature>
<proteinExistence type="predicted"/>
<dbReference type="SUPFAM" id="SSF63829">
    <property type="entry name" value="Calcium-dependent phosphotriesterase"/>
    <property type="match status" value="1"/>
</dbReference>
<gene>
    <name evidence="3" type="ORF">A3B40_02720</name>
</gene>
<feature type="transmembrane region" description="Helical" evidence="2">
    <location>
        <begin position="26"/>
        <end position="46"/>
    </location>
</feature>
<evidence type="ECO:0000313" key="4">
    <source>
        <dbReference type="Proteomes" id="UP000178040"/>
    </source>
</evidence>
<comment type="caution">
    <text evidence="3">The sequence shown here is derived from an EMBL/GenBank/DDBJ whole genome shotgun (WGS) entry which is preliminary data.</text>
</comment>